<evidence type="ECO:0000256" key="1">
    <source>
        <dbReference type="SAM" id="Phobius"/>
    </source>
</evidence>
<sequence>MKKGFWVNFIVTSISFYLLSLFFKGISFDSTLSILLTSLIFGLVNALIRPIFVILSLPFIFLTLGFFMFIINGFMLLIVSFVVPGFHVSSFWDAVFASLILSFISVLIKGVFVGKN</sequence>
<accession>A0A7C4TVP9</accession>
<dbReference type="InterPro" id="IPR007165">
    <property type="entry name" value="Phage_holin_4_2"/>
</dbReference>
<feature type="transmembrane region" description="Helical" evidence="1">
    <location>
        <begin position="5"/>
        <end position="26"/>
    </location>
</feature>
<dbReference type="PANTHER" id="PTHR37309">
    <property type="entry name" value="SLR0284 PROTEIN"/>
    <property type="match status" value="1"/>
</dbReference>
<keyword evidence="1" id="KW-0472">Membrane</keyword>
<keyword evidence="1" id="KW-0812">Transmembrane</keyword>
<gene>
    <name evidence="2" type="ORF">ENV82_03050</name>
</gene>
<comment type="caution">
    <text evidence="2">The sequence shown here is derived from an EMBL/GenBank/DDBJ whole genome shotgun (WGS) entry which is preliminary data.</text>
</comment>
<keyword evidence="1" id="KW-1133">Transmembrane helix</keyword>
<feature type="transmembrane region" description="Helical" evidence="1">
    <location>
        <begin position="59"/>
        <end position="83"/>
    </location>
</feature>
<reference evidence="2" key="1">
    <citation type="journal article" date="2020" name="mSystems">
        <title>Genome- and Community-Level Interaction Insights into Carbon Utilization and Element Cycling Functions of Hydrothermarchaeota in Hydrothermal Sediment.</title>
        <authorList>
            <person name="Zhou Z."/>
            <person name="Liu Y."/>
            <person name="Xu W."/>
            <person name="Pan J."/>
            <person name="Luo Z.H."/>
            <person name="Li M."/>
        </authorList>
    </citation>
    <scope>NUCLEOTIDE SEQUENCE [LARGE SCALE GENOMIC DNA]</scope>
    <source>
        <strain evidence="2">SpSt-794</strain>
    </source>
</reference>
<proteinExistence type="predicted"/>
<feature type="transmembrane region" description="Helical" evidence="1">
    <location>
        <begin position="32"/>
        <end position="52"/>
    </location>
</feature>
<evidence type="ECO:0000313" key="2">
    <source>
        <dbReference type="EMBL" id="HGW60392.1"/>
    </source>
</evidence>
<organism evidence="2">
    <name type="scientific">Caldisericum exile</name>
    <dbReference type="NCBI Taxonomy" id="693075"/>
    <lineage>
        <taxon>Bacteria</taxon>
        <taxon>Pseudomonadati</taxon>
        <taxon>Caldisericota/Cryosericota group</taxon>
        <taxon>Caldisericota</taxon>
        <taxon>Caldisericia</taxon>
        <taxon>Caldisericales</taxon>
        <taxon>Caldisericaceae</taxon>
        <taxon>Caldisericum</taxon>
    </lineage>
</organism>
<protein>
    <submittedName>
        <fullName evidence="2">Phage holin family protein</fullName>
    </submittedName>
</protein>
<name>A0A7C4TVP9_9BACT</name>
<dbReference type="AlphaFoldDB" id="A0A7C4TVP9"/>
<dbReference type="PANTHER" id="PTHR37309:SF1">
    <property type="entry name" value="SLR0284 PROTEIN"/>
    <property type="match status" value="1"/>
</dbReference>
<dbReference type="Pfam" id="PF04020">
    <property type="entry name" value="Phage_holin_4_2"/>
    <property type="match status" value="1"/>
</dbReference>
<feature type="transmembrane region" description="Helical" evidence="1">
    <location>
        <begin position="95"/>
        <end position="114"/>
    </location>
</feature>
<dbReference type="EMBL" id="DTHV01000099">
    <property type="protein sequence ID" value="HGW60392.1"/>
    <property type="molecule type" value="Genomic_DNA"/>
</dbReference>